<reference evidence="1 2" key="1">
    <citation type="submission" date="2018-11" db="EMBL/GenBank/DDBJ databases">
        <authorList>
            <person name="Huo Y."/>
        </authorList>
    </citation>
    <scope>NUCLEOTIDE SEQUENCE [LARGE SCALE GENOMIC DNA]</scope>
    <source>
        <strain evidence="1 2">DSM 30132</strain>
    </source>
</reference>
<proteinExistence type="predicted"/>
<protein>
    <submittedName>
        <fullName evidence="1">Uncharacterized protein</fullName>
    </submittedName>
</protein>
<sequence>MQGQKNQPSQNQLAFINATSTNIGGQVTINVNHIVAVVVSGGSTVIQTSVPIGDRGPYGIYVSESYADIVGRIATAEAHGPGR</sequence>
<organism evidence="1 2">
    <name type="scientific">Rhizobium pisi</name>
    <dbReference type="NCBI Taxonomy" id="574561"/>
    <lineage>
        <taxon>Bacteria</taxon>
        <taxon>Pseudomonadati</taxon>
        <taxon>Pseudomonadota</taxon>
        <taxon>Alphaproteobacteria</taxon>
        <taxon>Hyphomicrobiales</taxon>
        <taxon>Rhizobiaceae</taxon>
        <taxon>Rhizobium/Agrobacterium group</taxon>
        <taxon>Rhizobium</taxon>
    </lineage>
</organism>
<gene>
    <name evidence="1" type="ORF">EFD55_27350</name>
</gene>
<dbReference type="AlphaFoldDB" id="A0A427MBN3"/>
<dbReference type="Proteomes" id="UP000277279">
    <property type="component" value="Unassembled WGS sequence"/>
</dbReference>
<dbReference type="EMBL" id="RJJT01000025">
    <property type="protein sequence ID" value="RSB64748.1"/>
    <property type="molecule type" value="Genomic_DNA"/>
</dbReference>
<comment type="caution">
    <text evidence="1">The sequence shown here is derived from an EMBL/GenBank/DDBJ whole genome shotgun (WGS) entry which is preliminary data.</text>
</comment>
<evidence type="ECO:0000313" key="1">
    <source>
        <dbReference type="EMBL" id="RSB64748.1"/>
    </source>
</evidence>
<accession>A0A427MBN3</accession>
<evidence type="ECO:0000313" key="2">
    <source>
        <dbReference type="Proteomes" id="UP000277279"/>
    </source>
</evidence>
<name>A0A427MBN3_9HYPH</name>